<evidence type="ECO:0000256" key="1">
    <source>
        <dbReference type="SAM" id="MobiDB-lite"/>
    </source>
</evidence>
<dbReference type="PROSITE" id="PS50878">
    <property type="entry name" value="RT_POL"/>
    <property type="match status" value="1"/>
</dbReference>
<dbReference type="AlphaFoldDB" id="A0A4S4MQC7"/>
<reference evidence="3 4" key="1">
    <citation type="submission" date="2019-02" db="EMBL/GenBank/DDBJ databases">
        <title>Genome sequencing of the rare red list fungi Antrodiella citrinella (Flaviporus citrinellus).</title>
        <authorList>
            <person name="Buettner E."/>
            <person name="Kellner H."/>
        </authorList>
    </citation>
    <scope>NUCLEOTIDE SEQUENCE [LARGE SCALE GENOMIC DNA]</scope>
    <source>
        <strain evidence="3 4">DSM 108506</strain>
    </source>
</reference>
<sequence>MLRQKSKEVVHHNRVHDEVLQDQNVLYTGSGSGNEKLPDQLKSLLRKYKRASKRYVRALQKELDAATITQLESRFRLARARFRTARKVWDQKRKQRRFAHIADALLQHDTRTVWGRLRSTTDQTARGNALPPVRNKDGELKVSGADIMYEMTSYYRELAQDNPDNISTDEARWAEMDLGEDLPDLGGINQALAWPEVLLAIRRMNRNTAPGKDGVHINVLKSMVVEECMAELVRQNPDFARADKVMVNLPKDELPIHPLTPMGRAFWTLMNRVWEGGAFPAIWNEVWVCSLLKPGDPDPEILSNYRGISLISVSQKVLMQVMTEHLQEAAERENLIAPEQSGFRRREEAIAQFIVLSEVVRRRHLQGKHTYGVFVDFKKAYDKVCHGALYRVVSHLGIRGKFLEIIKWMYRHSAISVRMGGKTGDPFEMLRGTRQGCPLSPLLFILFINHILKDCSLGGVEVPGSPGTSRAHLNLPLRGKCKGSLYADDLILLEENLLRARGACEKLADWAKKWGMELGLQKCGVMLWSTSEEEIALYSDTEFDTPAGRIPQVDRYKYLGIWVDRSLVNHRSGPGEGEVSGLELQHSKAQAQKGERAVHQMRPLLTDRNCPLALKVDLIRNLIMPLMLYGSEWTAFRQTHAAPLQRVVNMAARWALGVFAKLTSFDGMTMCHALRIPSVEEEMVARRTRLQAKLEHGHPKMRTWLQILWGDDPHSYARARGNPYTWCKSGRTWVNRTLDANEGLTKYAGYRNITRPELAERAWELWEALRGWGDALNLETWHGPEYMSPREKLRDVMPLREWAARALIYESHVRSNDFRSVYIDQVRDLLVGLTPVGMIAEDEPTIEHRLARGLVDVEWHLPDERITWLEDQTGHTKNRSRREQTLVRDIRDCILERQFATMETKSFKWYDQWGFGATRDFTRAALQRPDLAEGVRWLTLVRIRGFPRAAAPVFASALFIEDTASVTSEHLEVAPTVDVDTEGEELLPPVFERRQRVLDSEHFARQEPSLPLDHDEISEDVLMDDEA</sequence>
<dbReference type="InterPro" id="IPR000477">
    <property type="entry name" value="RT_dom"/>
</dbReference>
<organism evidence="3 4">
    <name type="scientific">Antrodiella citrinella</name>
    <dbReference type="NCBI Taxonomy" id="2447956"/>
    <lineage>
        <taxon>Eukaryota</taxon>
        <taxon>Fungi</taxon>
        <taxon>Dikarya</taxon>
        <taxon>Basidiomycota</taxon>
        <taxon>Agaricomycotina</taxon>
        <taxon>Agaricomycetes</taxon>
        <taxon>Polyporales</taxon>
        <taxon>Steccherinaceae</taxon>
        <taxon>Antrodiella</taxon>
    </lineage>
</organism>
<proteinExistence type="predicted"/>
<dbReference type="Proteomes" id="UP000308730">
    <property type="component" value="Unassembled WGS sequence"/>
</dbReference>
<feature type="domain" description="Reverse transcriptase" evidence="2">
    <location>
        <begin position="272"/>
        <end position="563"/>
    </location>
</feature>
<dbReference type="CDD" id="cd01650">
    <property type="entry name" value="RT_nLTR_like"/>
    <property type="match status" value="1"/>
</dbReference>
<dbReference type="InterPro" id="IPR043502">
    <property type="entry name" value="DNA/RNA_pol_sf"/>
</dbReference>
<evidence type="ECO:0000259" key="2">
    <source>
        <dbReference type="PROSITE" id="PS50878"/>
    </source>
</evidence>
<evidence type="ECO:0000313" key="4">
    <source>
        <dbReference type="Proteomes" id="UP000308730"/>
    </source>
</evidence>
<dbReference type="SUPFAM" id="SSF56672">
    <property type="entry name" value="DNA/RNA polymerases"/>
    <property type="match status" value="1"/>
</dbReference>
<keyword evidence="4" id="KW-1185">Reference proteome</keyword>
<dbReference type="PANTHER" id="PTHR47027:SF20">
    <property type="entry name" value="REVERSE TRANSCRIPTASE-LIKE PROTEIN WITH RNA-DIRECTED DNA POLYMERASE DOMAIN"/>
    <property type="match status" value="1"/>
</dbReference>
<dbReference type="Pfam" id="PF00078">
    <property type="entry name" value="RVT_1"/>
    <property type="match status" value="1"/>
</dbReference>
<gene>
    <name evidence="3" type="ORF">EUX98_g6712</name>
</gene>
<accession>A0A4S4MQC7</accession>
<name>A0A4S4MQC7_9APHY</name>
<protein>
    <recommendedName>
        <fullName evidence="2">Reverse transcriptase domain-containing protein</fullName>
    </recommendedName>
</protein>
<evidence type="ECO:0000313" key="3">
    <source>
        <dbReference type="EMBL" id="THH27478.1"/>
    </source>
</evidence>
<dbReference type="EMBL" id="SGPM01000248">
    <property type="protein sequence ID" value="THH27478.1"/>
    <property type="molecule type" value="Genomic_DNA"/>
</dbReference>
<feature type="region of interest" description="Disordered" evidence="1">
    <location>
        <begin position="1005"/>
        <end position="1027"/>
    </location>
</feature>
<comment type="caution">
    <text evidence="3">The sequence shown here is derived from an EMBL/GenBank/DDBJ whole genome shotgun (WGS) entry which is preliminary data.</text>
</comment>
<dbReference type="PANTHER" id="PTHR47027">
    <property type="entry name" value="REVERSE TRANSCRIPTASE DOMAIN-CONTAINING PROTEIN"/>
    <property type="match status" value="1"/>
</dbReference>
<dbReference type="OrthoDB" id="2742885at2759"/>
<feature type="compositionally biased region" description="Acidic residues" evidence="1">
    <location>
        <begin position="1016"/>
        <end position="1027"/>
    </location>
</feature>